<dbReference type="Pfam" id="PF09588">
    <property type="entry name" value="YqaJ"/>
    <property type="match status" value="1"/>
</dbReference>
<name>A0A8S5QS39_9CAUD</name>
<dbReference type="EMBL" id="BK015720">
    <property type="protein sequence ID" value="DAE21888.1"/>
    <property type="molecule type" value="Genomic_DNA"/>
</dbReference>
<dbReference type="InterPro" id="IPR011604">
    <property type="entry name" value="PDDEXK-like_dom_sf"/>
</dbReference>
<evidence type="ECO:0000313" key="3">
    <source>
        <dbReference type="EMBL" id="DAE21888.1"/>
    </source>
</evidence>
<dbReference type="SUPFAM" id="SSF52980">
    <property type="entry name" value="Restriction endonuclease-like"/>
    <property type="match status" value="1"/>
</dbReference>
<organism evidence="3">
    <name type="scientific">Myoviridae sp. ctRTx89</name>
    <dbReference type="NCBI Taxonomy" id="2826652"/>
    <lineage>
        <taxon>Viruses</taxon>
        <taxon>Duplodnaviria</taxon>
        <taxon>Heunggongvirae</taxon>
        <taxon>Uroviricota</taxon>
        <taxon>Caudoviricetes</taxon>
    </lineage>
</organism>
<feature type="coiled-coil region" evidence="1">
    <location>
        <begin position="211"/>
        <end position="238"/>
    </location>
</feature>
<keyword evidence="3" id="KW-0269">Exonuclease</keyword>
<dbReference type="NCBIfam" id="TIGR03033">
    <property type="entry name" value="phage_rel_nuc"/>
    <property type="match status" value="1"/>
</dbReference>
<accession>A0A8S5QS39</accession>
<evidence type="ECO:0000256" key="1">
    <source>
        <dbReference type="SAM" id="Coils"/>
    </source>
</evidence>
<feature type="domain" description="YqaJ viral recombinase" evidence="2">
    <location>
        <begin position="7"/>
        <end position="139"/>
    </location>
</feature>
<keyword evidence="3" id="KW-0378">Hydrolase</keyword>
<reference evidence="3" key="1">
    <citation type="journal article" date="2021" name="Proc. Natl. Acad. Sci. U.S.A.">
        <title>A Catalog of Tens of Thousands of Viruses from Human Metagenomes Reveals Hidden Associations with Chronic Diseases.</title>
        <authorList>
            <person name="Tisza M.J."/>
            <person name="Buck C.B."/>
        </authorList>
    </citation>
    <scope>NUCLEOTIDE SEQUENCE</scope>
    <source>
        <strain evidence="3">CtRTx89</strain>
    </source>
</reference>
<dbReference type="GO" id="GO:0004527">
    <property type="term" value="F:exonuclease activity"/>
    <property type="evidence" value="ECO:0007669"/>
    <property type="project" value="UniProtKB-KW"/>
</dbReference>
<dbReference type="PANTHER" id="PTHR46609">
    <property type="entry name" value="EXONUCLEASE, PHAGE-TYPE/RECB, C-TERMINAL DOMAIN-CONTAINING PROTEIN"/>
    <property type="match status" value="1"/>
</dbReference>
<sequence length="301" mass="33720">MTNEHLEWLKARHTGIGGSDVAAILGISKWTTPLDVYNEKVADTPTEKDSDSMEWGRRLEPVIRQAYADKTGRVVALPEKQFRSDAHPFMIANVDGVCEDRLLEIKTARSGADWGEEGTNEIPDYYLTQVMHYMIVTGYRLCDVAVLIGASDFRIYTVEYDDELAQLLIEAEAKFWKMVENRTPPAPRSLAETKAAFPSSVPSSIEADNKIAETMTELAKVRNEIKQLKDTDDKLTAVVQAFMGESEKLTFGGSTLATWKSSKPVARLDSAALKKAMPDIYDKYTKQSAPTRRFIVKITEE</sequence>
<dbReference type="InterPro" id="IPR011335">
    <property type="entry name" value="Restrct_endonuc-II-like"/>
</dbReference>
<proteinExistence type="predicted"/>
<dbReference type="InterPro" id="IPR051703">
    <property type="entry name" value="NF-kappa-B_Signaling_Reg"/>
</dbReference>
<dbReference type="Gene3D" id="3.90.320.10">
    <property type="match status" value="1"/>
</dbReference>
<keyword evidence="1" id="KW-0175">Coiled coil</keyword>
<keyword evidence="3" id="KW-0540">Nuclease</keyword>
<protein>
    <submittedName>
        <fullName evidence="3">Exonuclease</fullName>
    </submittedName>
</protein>
<dbReference type="InterPro" id="IPR019080">
    <property type="entry name" value="YqaJ_viral_recombinase"/>
</dbReference>
<dbReference type="PANTHER" id="PTHR46609:SF6">
    <property type="entry name" value="EXONUCLEASE, PHAGE-TYPE_RECB, C-TERMINAL DOMAIN-CONTAINING PROTEIN-RELATED"/>
    <property type="match status" value="1"/>
</dbReference>
<evidence type="ECO:0000259" key="2">
    <source>
        <dbReference type="Pfam" id="PF09588"/>
    </source>
</evidence>
<dbReference type="InterPro" id="IPR017482">
    <property type="entry name" value="Lambda-type_endonuclease"/>
</dbReference>